<dbReference type="PhylomeDB" id="A0A0G4GFV0"/>
<dbReference type="PANTHER" id="PTHR28457">
    <property type="entry name" value="COILED-COIL DOMAIN-CONTAINING PROTEIN 189"/>
    <property type="match status" value="1"/>
</dbReference>
<proteinExistence type="predicted"/>
<dbReference type="EMBL" id="CDMY01000654">
    <property type="protein sequence ID" value="CEM28394.1"/>
    <property type="molecule type" value="Genomic_DNA"/>
</dbReference>
<evidence type="ECO:0000313" key="2">
    <source>
        <dbReference type="EMBL" id="CEM28394.1"/>
    </source>
</evidence>
<accession>A0A0G4GFV0</accession>
<dbReference type="AlphaFoldDB" id="A0A0G4GFV0"/>
<gene>
    <name evidence="2" type="ORF">Vbra_17697</name>
</gene>
<keyword evidence="3" id="KW-1185">Reference proteome</keyword>
<dbReference type="InParanoid" id="A0A0G4GFV0"/>
<dbReference type="Proteomes" id="UP000041254">
    <property type="component" value="Unassembled WGS sequence"/>
</dbReference>
<name>A0A0G4GFV0_VITBC</name>
<dbReference type="Pfam" id="PF14769">
    <property type="entry name" value="CLAMP"/>
    <property type="match status" value="1"/>
</dbReference>
<protein>
    <submittedName>
        <fullName evidence="2">Uncharacterized protein</fullName>
    </submittedName>
</protein>
<dbReference type="OrthoDB" id="425082at2759"/>
<evidence type="ECO:0000256" key="1">
    <source>
        <dbReference type="SAM" id="MobiDB-lite"/>
    </source>
</evidence>
<feature type="region of interest" description="Disordered" evidence="1">
    <location>
        <begin position="215"/>
        <end position="240"/>
    </location>
</feature>
<dbReference type="STRING" id="1169540.A0A0G4GFV0"/>
<dbReference type="VEuPathDB" id="CryptoDB:Vbra_17697"/>
<reference evidence="2 3" key="1">
    <citation type="submission" date="2014-11" db="EMBL/GenBank/DDBJ databases">
        <authorList>
            <person name="Zhu J."/>
            <person name="Qi W."/>
            <person name="Song R."/>
        </authorList>
    </citation>
    <scope>NUCLEOTIDE SEQUENCE [LARGE SCALE GENOMIC DNA]</scope>
</reference>
<dbReference type="InterPro" id="IPR032727">
    <property type="entry name" value="CLAMP"/>
</dbReference>
<sequence>MPQTTQPALGLSKGEFFTFKDLTRTDLATMAGKGTRDYARHVLDRVFNVEAEEGFRKEILSDFHLNNYLFCLESGFSDRKQSALCSLMAHLFRQTVRTRLDIHAAFDLFKALLLRHSVQRPPWSVGVFSTQDVKDVTNYVLDTFFRHFKLYQYVYVTREEVRVVPARSLMPAMPPVVAFEEKDVVTDEAQVEAIKALLKVPVGVFAKRPAAETQVPNVEDFPTDVPAPAADKRESGLSASESVEASLQAWQAKLTADFESRLEKQDAEFQRRIDAVQAAKGGKK</sequence>
<evidence type="ECO:0000313" key="3">
    <source>
        <dbReference type="Proteomes" id="UP000041254"/>
    </source>
</evidence>
<dbReference type="PANTHER" id="PTHR28457:SF1">
    <property type="entry name" value="CILIA- AND FLAGELLA-ASSOCIATED PROTEIN 119"/>
    <property type="match status" value="1"/>
</dbReference>
<organism evidence="2 3">
    <name type="scientific">Vitrella brassicaformis (strain CCMP3155)</name>
    <dbReference type="NCBI Taxonomy" id="1169540"/>
    <lineage>
        <taxon>Eukaryota</taxon>
        <taxon>Sar</taxon>
        <taxon>Alveolata</taxon>
        <taxon>Colpodellida</taxon>
        <taxon>Vitrellaceae</taxon>
        <taxon>Vitrella</taxon>
    </lineage>
</organism>